<dbReference type="Gene3D" id="3.40.50.150">
    <property type="entry name" value="Vaccinia Virus protein VP39"/>
    <property type="match status" value="1"/>
</dbReference>
<evidence type="ECO:0000256" key="2">
    <source>
        <dbReference type="ARBA" id="ARBA00022679"/>
    </source>
</evidence>
<comment type="caution">
    <text evidence="4">The sequence shown here is derived from an EMBL/GenBank/DDBJ whole genome shotgun (WGS) entry which is preliminary data.</text>
</comment>
<keyword evidence="2 4" id="KW-0808">Transferase</keyword>
<evidence type="ECO:0000259" key="3">
    <source>
        <dbReference type="Pfam" id="PF10017"/>
    </source>
</evidence>
<protein>
    <submittedName>
        <fullName evidence="4">L-histidine N(Alpha)-methyltransferase</fullName>
        <ecNumber evidence="4">2.1.1.44</ecNumber>
    </submittedName>
</protein>
<dbReference type="EMBL" id="JAANGI010000001">
    <property type="protein sequence ID" value="MBT8591132.1"/>
    <property type="molecule type" value="Genomic_DNA"/>
</dbReference>
<keyword evidence="1 4" id="KW-0489">Methyltransferase</keyword>
<sequence>MEVSQDNLPDQKLTDEIIAGLLQEQPSISPKFFYDEIGSHLFEAITFLEEYYPTRTEKQIMMQYGEAIALAIGECDVLLDLGAGNCEKGSALFETLLPKEYRALDISKEFLEQAISGLQKEFPQIQMQAQTCDLQEEMAFPDLVGRKKTFFYPGSSIGNFDPDAALELFRNIVTVCQGDGGLLIGVDLVKDCEVLSRAYDDALGITAAFNKNILLHLNRLVKTDFNLEYWEHYAIFNEQLARIEMYLRSTRSQLVSFPGGERRFDSGALIHTENSYKYTQEKFESLLMSAGFKAVHFWTDPNCYFLVAYATA</sequence>
<dbReference type="Proteomes" id="UP000762271">
    <property type="component" value="Unassembled WGS sequence"/>
</dbReference>
<dbReference type="PIRSF" id="PIRSF018005">
    <property type="entry name" value="UCP018005"/>
    <property type="match status" value="1"/>
</dbReference>
<feature type="domain" description="Histidine-specific methyltransferase SAM-dependent" evidence="3">
    <location>
        <begin position="14"/>
        <end position="310"/>
    </location>
</feature>
<dbReference type="PANTHER" id="PTHR43397">
    <property type="entry name" value="ERGOTHIONEINE BIOSYNTHESIS PROTEIN 1"/>
    <property type="match status" value="1"/>
</dbReference>
<dbReference type="InterPro" id="IPR051128">
    <property type="entry name" value="EgtD_Methyltrsf_superfamily"/>
</dbReference>
<dbReference type="InterPro" id="IPR017804">
    <property type="entry name" value="MeTrfase_EgtD-like"/>
</dbReference>
<dbReference type="EC" id="2.1.1.44" evidence="4"/>
<evidence type="ECO:0000256" key="1">
    <source>
        <dbReference type="ARBA" id="ARBA00022603"/>
    </source>
</evidence>
<dbReference type="Pfam" id="PF10017">
    <property type="entry name" value="Methyltransf_33"/>
    <property type="match status" value="1"/>
</dbReference>
<evidence type="ECO:0000313" key="4">
    <source>
        <dbReference type="EMBL" id="MBT8591132.1"/>
    </source>
</evidence>
<dbReference type="InterPro" id="IPR035094">
    <property type="entry name" value="EgtD"/>
</dbReference>
<dbReference type="SUPFAM" id="SSF53335">
    <property type="entry name" value="S-adenosyl-L-methionine-dependent methyltransferases"/>
    <property type="match status" value="1"/>
</dbReference>
<dbReference type="PANTHER" id="PTHR43397:SF1">
    <property type="entry name" value="ERGOTHIONEINE BIOSYNTHESIS PROTEIN 1"/>
    <property type="match status" value="1"/>
</dbReference>
<dbReference type="InterPro" id="IPR019257">
    <property type="entry name" value="MeTrfase_dom"/>
</dbReference>
<name>A0AAE3CHE6_9BURK</name>
<proteinExistence type="predicted"/>
<gene>
    <name evidence="4" type="primary">egtD</name>
    <name evidence="4" type="ORF">G6693_04245</name>
</gene>
<dbReference type="GO" id="GO:0052706">
    <property type="term" value="F:L-histidine N(alpha)-methyltransferase activity"/>
    <property type="evidence" value="ECO:0007669"/>
    <property type="project" value="UniProtKB-EC"/>
</dbReference>
<dbReference type="NCBIfam" id="TIGR03438">
    <property type="entry name" value="egtD_ergothio"/>
    <property type="match status" value="1"/>
</dbReference>
<dbReference type="GO" id="GO:0032259">
    <property type="term" value="P:methylation"/>
    <property type="evidence" value="ECO:0007669"/>
    <property type="project" value="UniProtKB-KW"/>
</dbReference>
<accession>A0AAE3CHE6</accession>
<dbReference type="AlphaFoldDB" id="A0AAE3CHE6"/>
<dbReference type="InterPro" id="IPR029063">
    <property type="entry name" value="SAM-dependent_MTases_sf"/>
</dbReference>
<organism evidence="4 5">
    <name type="scientific">Polynucleobacter paneuropaeus</name>
    <dbReference type="NCBI Taxonomy" id="2527775"/>
    <lineage>
        <taxon>Bacteria</taxon>
        <taxon>Pseudomonadati</taxon>
        <taxon>Pseudomonadota</taxon>
        <taxon>Betaproteobacteria</taxon>
        <taxon>Burkholderiales</taxon>
        <taxon>Burkholderiaceae</taxon>
        <taxon>Polynucleobacter</taxon>
    </lineage>
</organism>
<evidence type="ECO:0000313" key="5">
    <source>
        <dbReference type="Proteomes" id="UP000762271"/>
    </source>
</evidence>
<reference evidence="4" key="1">
    <citation type="journal article" date="2021" name="Genome Biol. Evol.">
        <title>Continental-Scale Gene Flow Prevents Allopatric Divergence of Pelagic Freshwater Bacteria.</title>
        <authorList>
            <person name="Hoetzinger M."/>
            <person name="Pitt A."/>
            <person name="Huemer A."/>
            <person name="Hahn M.W."/>
        </authorList>
    </citation>
    <scope>NUCLEOTIDE SEQUENCE</scope>
    <source>
        <strain evidence="4">AP-YLGG-20-G6</strain>
    </source>
</reference>